<dbReference type="Gene3D" id="1.20.120.430">
    <property type="entry name" value="tRNA modification GTPase MnmE domain 2"/>
    <property type="match status" value="1"/>
</dbReference>
<organism evidence="2 3">
    <name type="scientific">Staphylococcus capitis</name>
    <dbReference type="NCBI Taxonomy" id="29388"/>
    <lineage>
        <taxon>Bacteria</taxon>
        <taxon>Bacillati</taxon>
        <taxon>Bacillota</taxon>
        <taxon>Bacilli</taxon>
        <taxon>Bacillales</taxon>
        <taxon>Staphylococcaceae</taxon>
        <taxon>Staphylococcus</taxon>
    </lineage>
</organism>
<reference evidence="2 3" key="1">
    <citation type="journal article" date="2019" name="Sci. Transl. Med.">
        <title>Quorum sensing between bacterial species on the skin protects against epidermal injury in atopic dermatitis.</title>
        <authorList>
            <person name="Williams M.R."/>
        </authorList>
    </citation>
    <scope>NUCLEOTIDE SEQUENCE [LARGE SCALE GENOMIC DNA]</scope>
    <source>
        <strain evidence="2 3">H8</strain>
    </source>
</reference>
<feature type="non-terminal residue" evidence="2">
    <location>
        <position position="1"/>
    </location>
</feature>
<dbReference type="EMBL" id="SCHC01000264">
    <property type="protein sequence ID" value="TBW73807.1"/>
    <property type="molecule type" value="Genomic_DNA"/>
</dbReference>
<proteinExistence type="predicted"/>
<dbReference type="SUPFAM" id="SSF116878">
    <property type="entry name" value="TrmE connector domain"/>
    <property type="match status" value="1"/>
</dbReference>
<dbReference type="Pfam" id="PF12631">
    <property type="entry name" value="MnmE_helical"/>
    <property type="match status" value="1"/>
</dbReference>
<gene>
    <name evidence="2" type="ORF">EQ811_13880</name>
</gene>
<feature type="domain" description="MnmE helical" evidence="1">
    <location>
        <begin position="2"/>
        <end position="36"/>
    </location>
</feature>
<dbReference type="InterPro" id="IPR027368">
    <property type="entry name" value="MnmE_dom2"/>
</dbReference>
<accession>A0A7Z7YSM5</accession>
<evidence type="ECO:0000313" key="2">
    <source>
        <dbReference type="EMBL" id="TBW73807.1"/>
    </source>
</evidence>
<dbReference type="Proteomes" id="UP000291949">
    <property type="component" value="Unassembled WGS sequence"/>
</dbReference>
<evidence type="ECO:0000259" key="1">
    <source>
        <dbReference type="Pfam" id="PF12631"/>
    </source>
</evidence>
<evidence type="ECO:0000313" key="3">
    <source>
        <dbReference type="Proteomes" id="UP000291949"/>
    </source>
</evidence>
<dbReference type="InterPro" id="IPR025867">
    <property type="entry name" value="MnmE_helical"/>
</dbReference>
<comment type="caution">
    <text evidence="2">The sequence shown here is derived from an EMBL/GenBank/DDBJ whole genome shotgun (WGS) entry which is preliminary data.</text>
</comment>
<dbReference type="AlphaFoldDB" id="A0A7Z7YSM5"/>
<name>A0A7Z7YSM5_STACP</name>
<sequence length="39" mass="4446">MDMVQIDLTRTWEILGEIIGESASDELIDQLFSQFCLGK</sequence>
<dbReference type="RefSeq" id="WP_154812290.1">
    <property type="nucleotide sequence ID" value="NZ_SCHC01000264.1"/>
</dbReference>
<protein>
    <recommendedName>
        <fullName evidence="1">MnmE helical domain-containing protein</fullName>
    </recommendedName>
</protein>